<dbReference type="OrthoDB" id="31406at2"/>
<keyword evidence="3" id="KW-1185">Reference proteome</keyword>
<keyword evidence="1" id="KW-1133">Transmembrane helix</keyword>
<organism evidence="2 3">
    <name type="scientific">Thermus thermamylovorans</name>
    <dbReference type="NCBI Taxonomy" id="2509362"/>
    <lineage>
        <taxon>Bacteria</taxon>
        <taxon>Thermotogati</taxon>
        <taxon>Deinococcota</taxon>
        <taxon>Deinococci</taxon>
        <taxon>Thermales</taxon>
        <taxon>Thermaceae</taxon>
        <taxon>Thermus</taxon>
    </lineage>
</organism>
<dbReference type="Proteomes" id="UP000292858">
    <property type="component" value="Unassembled WGS sequence"/>
</dbReference>
<sequence length="251" mass="27662">MFLHQLRAELLLSFQQLRVYWFNQLASLVADTVFFFAIAMGIRALAAGTEVPLGLGNLLLLYAAFGITVGMFQSIAFTLHNEATRGTLEHLALARGGLLRQLFLRALADTFFNVLYNGVVFLLLVLLLGVRLEPTPWFPLALLPVALSAMGFGFLMGTLALYFKQVMGLFTILQFLLLPYFFTLAAWQPFMAYLPFAPGAHLLKLGLTGGAFDPGVFLLALLQGVLLLSLGLLAMGRMYALVRHKGLLGRY</sequence>
<dbReference type="AlphaFoldDB" id="A0A4Q9B552"/>
<accession>A0A4Q9B552</accession>
<evidence type="ECO:0000313" key="3">
    <source>
        <dbReference type="Proteomes" id="UP000292858"/>
    </source>
</evidence>
<feature type="transmembrane region" description="Helical" evidence="1">
    <location>
        <begin position="102"/>
        <end position="128"/>
    </location>
</feature>
<gene>
    <name evidence="2" type="ORF">ETP66_05930</name>
</gene>
<feature type="transmembrane region" description="Helical" evidence="1">
    <location>
        <begin position="21"/>
        <end position="46"/>
    </location>
</feature>
<feature type="transmembrane region" description="Helical" evidence="1">
    <location>
        <begin position="140"/>
        <end position="163"/>
    </location>
</feature>
<reference evidence="2 3" key="1">
    <citation type="submission" date="2019-02" db="EMBL/GenBank/DDBJ databases">
        <title>Thermus sp. a novel from hot spring.</title>
        <authorList>
            <person name="Zhao Z."/>
        </authorList>
    </citation>
    <scope>NUCLEOTIDE SEQUENCE [LARGE SCALE GENOMIC DNA]</scope>
    <source>
        <strain evidence="2 3">CFH 72773T</strain>
    </source>
</reference>
<dbReference type="EMBL" id="SIJL01000006">
    <property type="protein sequence ID" value="TBH20714.1"/>
    <property type="molecule type" value="Genomic_DNA"/>
</dbReference>
<keyword evidence="1" id="KW-0812">Transmembrane</keyword>
<evidence type="ECO:0000256" key="1">
    <source>
        <dbReference type="SAM" id="Phobius"/>
    </source>
</evidence>
<comment type="caution">
    <text evidence="2">The sequence shown here is derived from an EMBL/GenBank/DDBJ whole genome shotgun (WGS) entry which is preliminary data.</text>
</comment>
<feature type="transmembrane region" description="Helical" evidence="1">
    <location>
        <begin position="175"/>
        <end position="196"/>
    </location>
</feature>
<evidence type="ECO:0000313" key="2">
    <source>
        <dbReference type="EMBL" id="TBH20714.1"/>
    </source>
</evidence>
<protein>
    <submittedName>
        <fullName evidence="2">ABC transporter</fullName>
    </submittedName>
</protein>
<feature type="transmembrane region" description="Helical" evidence="1">
    <location>
        <begin position="58"/>
        <end position="81"/>
    </location>
</feature>
<keyword evidence="1" id="KW-0472">Membrane</keyword>
<name>A0A4Q9B552_9DEIN</name>
<feature type="transmembrane region" description="Helical" evidence="1">
    <location>
        <begin position="216"/>
        <end position="235"/>
    </location>
</feature>
<proteinExistence type="predicted"/>